<gene>
    <name evidence="11" type="ORF">DFH08DRAFT_740103</name>
</gene>
<dbReference type="PANTHER" id="PTHR46300">
    <property type="entry name" value="P450, PUTATIVE (EUROFUNG)-RELATED-RELATED"/>
    <property type="match status" value="1"/>
</dbReference>
<dbReference type="InterPro" id="IPR017972">
    <property type="entry name" value="Cyt_P450_CS"/>
</dbReference>
<accession>A0AAD7A8R8</accession>
<dbReference type="EMBL" id="JARIHO010000012">
    <property type="protein sequence ID" value="KAJ7352301.1"/>
    <property type="molecule type" value="Genomic_DNA"/>
</dbReference>
<proteinExistence type="inferred from homology"/>
<keyword evidence="5 9" id="KW-0479">Metal-binding</keyword>
<evidence type="ECO:0000313" key="11">
    <source>
        <dbReference type="EMBL" id="KAJ7352301.1"/>
    </source>
</evidence>
<dbReference type="PROSITE" id="PS00086">
    <property type="entry name" value="CYTOCHROME_P450"/>
    <property type="match status" value="1"/>
</dbReference>
<comment type="pathway">
    <text evidence="2">Secondary metabolite biosynthesis.</text>
</comment>
<evidence type="ECO:0000256" key="6">
    <source>
        <dbReference type="ARBA" id="ARBA00023002"/>
    </source>
</evidence>
<dbReference type="PRINTS" id="PR00463">
    <property type="entry name" value="EP450I"/>
</dbReference>
<evidence type="ECO:0000256" key="7">
    <source>
        <dbReference type="ARBA" id="ARBA00023004"/>
    </source>
</evidence>
<dbReference type="InterPro" id="IPR050364">
    <property type="entry name" value="Cytochrome_P450_fung"/>
</dbReference>
<organism evidence="11 12">
    <name type="scientific">Mycena albidolilacea</name>
    <dbReference type="NCBI Taxonomy" id="1033008"/>
    <lineage>
        <taxon>Eukaryota</taxon>
        <taxon>Fungi</taxon>
        <taxon>Dikarya</taxon>
        <taxon>Basidiomycota</taxon>
        <taxon>Agaricomycotina</taxon>
        <taxon>Agaricomycetes</taxon>
        <taxon>Agaricomycetidae</taxon>
        <taxon>Agaricales</taxon>
        <taxon>Marasmiineae</taxon>
        <taxon>Mycenaceae</taxon>
        <taxon>Mycena</taxon>
    </lineage>
</organism>
<name>A0AAD7A8R8_9AGAR</name>
<evidence type="ECO:0000256" key="3">
    <source>
        <dbReference type="ARBA" id="ARBA00010617"/>
    </source>
</evidence>
<dbReference type="Gene3D" id="1.10.630.10">
    <property type="entry name" value="Cytochrome P450"/>
    <property type="match status" value="1"/>
</dbReference>
<keyword evidence="12" id="KW-1185">Reference proteome</keyword>
<dbReference type="InterPro" id="IPR001128">
    <property type="entry name" value="Cyt_P450"/>
</dbReference>
<evidence type="ECO:0000256" key="5">
    <source>
        <dbReference type="ARBA" id="ARBA00022723"/>
    </source>
</evidence>
<comment type="cofactor">
    <cofactor evidence="1 9">
        <name>heme</name>
        <dbReference type="ChEBI" id="CHEBI:30413"/>
    </cofactor>
</comment>
<dbReference type="GO" id="GO:0004497">
    <property type="term" value="F:monooxygenase activity"/>
    <property type="evidence" value="ECO:0007669"/>
    <property type="project" value="UniProtKB-KW"/>
</dbReference>
<keyword evidence="7 9" id="KW-0408">Iron</keyword>
<comment type="similarity">
    <text evidence="3 10">Belongs to the cytochrome P450 family.</text>
</comment>
<dbReference type="InterPro" id="IPR002401">
    <property type="entry name" value="Cyt_P450_E_grp-I"/>
</dbReference>
<dbReference type="SUPFAM" id="SSF48264">
    <property type="entry name" value="Cytochrome P450"/>
    <property type="match status" value="1"/>
</dbReference>
<dbReference type="GO" id="GO:0005506">
    <property type="term" value="F:iron ion binding"/>
    <property type="evidence" value="ECO:0007669"/>
    <property type="project" value="InterPro"/>
</dbReference>
<dbReference type="GO" id="GO:0020037">
    <property type="term" value="F:heme binding"/>
    <property type="evidence" value="ECO:0007669"/>
    <property type="project" value="InterPro"/>
</dbReference>
<dbReference type="PANTHER" id="PTHR46300:SF7">
    <property type="entry name" value="P450, PUTATIVE (EUROFUNG)-RELATED"/>
    <property type="match status" value="1"/>
</dbReference>
<evidence type="ECO:0000313" key="12">
    <source>
        <dbReference type="Proteomes" id="UP001218218"/>
    </source>
</evidence>
<dbReference type="AlphaFoldDB" id="A0AAD7A8R8"/>
<evidence type="ECO:0000256" key="10">
    <source>
        <dbReference type="RuleBase" id="RU000461"/>
    </source>
</evidence>
<evidence type="ECO:0000256" key="8">
    <source>
        <dbReference type="ARBA" id="ARBA00023033"/>
    </source>
</evidence>
<keyword evidence="6 10" id="KW-0560">Oxidoreductase</keyword>
<protein>
    <submittedName>
        <fullName evidence="11">Cytochrome P450</fullName>
    </submittedName>
</protein>
<reference evidence="11" key="1">
    <citation type="submission" date="2023-03" db="EMBL/GenBank/DDBJ databases">
        <title>Massive genome expansion in bonnet fungi (Mycena s.s.) driven by repeated elements and novel gene families across ecological guilds.</title>
        <authorList>
            <consortium name="Lawrence Berkeley National Laboratory"/>
            <person name="Harder C.B."/>
            <person name="Miyauchi S."/>
            <person name="Viragh M."/>
            <person name="Kuo A."/>
            <person name="Thoen E."/>
            <person name="Andreopoulos B."/>
            <person name="Lu D."/>
            <person name="Skrede I."/>
            <person name="Drula E."/>
            <person name="Henrissat B."/>
            <person name="Morin E."/>
            <person name="Kohler A."/>
            <person name="Barry K."/>
            <person name="LaButti K."/>
            <person name="Morin E."/>
            <person name="Salamov A."/>
            <person name="Lipzen A."/>
            <person name="Mereny Z."/>
            <person name="Hegedus B."/>
            <person name="Baldrian P."/>
            <person name="Stursova M."/>
            <person name="Weitz H."/>
            <person name="Taylor A."/>
            <person name="Grigoriev I.V."/>
            <person name="Nagy L.G."/>
            <person name="Martin F."/>
            <person name="Kauserud H."/>
        </authorList>
    </citation>
    <scope>NUCLEOTIDE SEQUENCE</scope>
    <source>
        <strain evidence="11">CBHHK002</strain>
    </source>
</reference>
<dbReference type="InterPro" id="IPR036396">
    <property type="entry name" value="Cyt_P450_sf"/>
</dbReference>
<evidence type="ECO:0000256" key="1">
    <source>
        <dbReference type="ARBA" id="ARBA00001971"/>
    </source>
</evidence>
<feature type="binding site" description="axial binding residue" evidence="9">
    <location>
        <position position="469"/>
    </location>
    <ligand>
        <name>heme</name>
        <dbReference type="ChEBI" id="CHEBI:30413"/>
    </ligand>
    <ligandPart>
        <name>Fe</name>
        <dbReference type="ChEBI" id="CHEBI:18248"/>
    </ligandPart>
</feature>
<evidence type="ECO:0000256" key="2">
    <source>
        <dbReference type="ARBA" id="ARBA00005179"/>
    </source>
</evidence>
<dbReference type="Proteomes" id="UP001218218">
    <property type="component" value="Unassembled WGS sequence"/>
</dbReference>
<keyword evidence="8 10" id="KW-0503">Monooxygenase</keyword>
<keyword evidence="4 9" id="KW-0349">Heme</keyword>
<dbReference type="CDD" id="cd11065">
    <property type="entry name" value="CYP64-like"/>
    <property type="match status" value="1"/>
</dbReference>
<comment type="caution">
    <text evidence="11">The sequence shown here is derived from an EMBL/GenBank/DDBJ whole genome shotgun (WGS) entry which is preliminary data.</text>
</comment>
<dbReference type="Pfam" id="PF00067">
    <property type="entry name" value="p450"/>
    <property type="match status" value="1"/>
</dbReference>
<dbReference type="GO" id="GO:0016705">
    <property type="term" value="F:oxidoreductase activity, acting on paired donors, with incorporation or reduction of molecular oxygen"/>
    <property type="evidence" value="ECO:0007669"/>
    <property type="project" value="InterPro"/>
</dbReference>
<evidence type="ECO:0000256" key="4">
    <source>
        <dbReference type="ARBA" id="ARBA00022617"/>
    </source>
</evidence>
<evidence type="ECO:0000256" key="9">
    <source>
        <dbReference type="PIRSR" id="PIRSR602401-1"/>
    </source>
</evidence>
<sequence length="543" mass="61121">MDAIMPKYHYTFVEPPSLLELPLTLRTNMLFNSTTFSIPATGQSNSAIIVGVLVLFSALLVSNARKRPLPPGPFSIPFVGSPFSVPKSRYHIHYANWFDKYGPISYFGIFGRSFVVLNDEEAINELFERRSKIYCSRPRMTMAGDLVGRDKSMLFLPYGDRFKETQRLLHIFLRQSALSQHYSLQEKAMQGLLSKLLSSPENFERHVRSSVSSAIVRLVYGHQILDHTDMFVTLAESLGTLTDEAAEPGRWLVDSFPVLRFIPAWFPGASFQRWAALAREQCRKFTRLPYEEVKTSMNAGTCLPCFTRDLLNDSTDSSLTEEQEDLFMYASASLYIGGTNTVISPVLLFILMMCRHPEIQRNAQREVDAVTSEDNIPRMEDALKLPFIKCIMQELFRFAPPAPLLVHSPIEDDIYQGFLIPKGSMVMANVWGMSRNYPDPDSFNPDRFAGTSPQRDPSEYIFGLGRRACPGDEFTRSTLLLAFAQILWAFNISEAVDSAGNSVRPEVDYVGGYILQPAPFKCTITPRSSVKAAAIRAIDDAAE</sequence>